<dbReference type="InterPro" id="IPR006846">
    <property type="entry name" value="Ribosomal_eS30"/>
</dbReference>
<accession>A0A3Q2HH71</accession>
<name>A0A3Q2HH71_HORSE</name>
<dbReference type="Proteomes" id="UP000002281">
    <property type="component" value="Chromosome 7"/>
</dbReference>
<dbReference type="PaxDb" id="9796-ENSECAP00000033963"/>
<dbReference type="GO" id="GO:0022627">
    <property type="term" value="C:cytosolic small ribosomal subunit"/>
    <property type="evidence" value="ECO:0000318"/>
    <property type="project" value="GO_Central"/>
</dbReference>
<dbReference type="FunCoup" id="A0A3Q2HH71">
    <property type="interactions" value="40"/>
</dbReference>
<dbReference type="Bgee" id="ENSECAG00000030703">
    <property type="expression patterns" value="Expressed in brainstem and 8 other cell types or tissues"/>
</dbReference>
<dbReference type="Ensembl" id="ENSECAT00000038813.2">
    <property type="protein sequence ID" value="ENSECAP00000033963.2"/>
    <property type="gene ID" value="ENSECAG00000030703.2"/>
</dbReference>
<keyword evidence="1 3" id="KW-0689">Ribosomal protein</keyword>
<reference evidence="4 5" key="1">
    <citation type="journal article" date="2009" name="Science">
        <title>Genome sequence, comparative analysis, and population genetics of the domestic horse.</title>
        <authorList>
            <consortium name="Broad Institute Genome Sequencing Platform"/>
            <consortium name="Broad Institute Whole Genome Assembly Team"/>
            <person name="Wade C.M."/>
            <person name="Giulotto E."/>
            <person name="Sigurdsson S."/>
            <person name="Zoli M."/>
            <person name="Gnerre S."/>
            <person name="Imsland F."/>
            <person name="Lear T.L."/>
            <person name="Adelson D.L."/>
            <person name="Bailey E."/>
            <person name="Bellone R.R."/>
            <person name="Bloecker H."/>
            <person name="Distl O."/>
            <person name="Edgar R.C."/>
            <person name="Garber M."/>
            <person name="Leeb T."/>
            <person name="Mauceli E."/>
            <person name="MacLeod J.N."/>
            <person name="Penedo M.C.T."/>
            <person name="Raison J.M."/>
            <person name="Sharpe T."/>
            <person name="Vogel J."/>
            <person name="Andersson L."/>
            <person name="Antczak D.F."/>
            <person name="Biagi T."/>
            <person name="Binns M.M."/>
            <person name="Chowdhary B.P."/>
            <person name="Coleman S.J."/>
            <person name="Della Valle G."/>
            <person name="Fryc S."/>
            <person name="Guerin G."/>
            <person name="Hasegawa T."/>
            <person name="Hill E.W."/>
            <person name="Jurka J."/>
            <person name="Kiialainen A."/>
            <person name="Lindgren G."/>
            <person name="Liu J."/>
            <person name="Magnani E."/>
            <person name="Mickelson J.R."/>
            <person name="Murray J."/>
            <person name="Nergadze S.G."/>
            <person name="Onofrio R."/>
            <person name="Pedroni S."/>
            <person name="Piras M.F."/>
            <person name="Raudsepp T."/>
            <person name="Rocchi M."/>
            <person name="Roeed K.H."/>
            <person name="Ryder O.A."/>
            <person name="Searle S."/>
            <person name="Skow L."/>
            <person name="Swinburne J.E."/>
            <person name="Syvaenen A.C."/>
            <person name="Tozaki T."/>
            <person name="Valberg S.J."/>
            <person name="Vaudin M."/>
            <person name="White J.R."/>
            <person name="Zody M.C."/>
            <person name="Lander E.S."/>
            <person name="Lindblad-Toh K."/>
        </authorList>
    </citation>
    <scope>NUCLEOTIDE SEQUENCE [LARGE SCALE GENOMIC DNA]</scope>
    <source>
        <strain evidence="4 5">Thoroughbred</strain>
    </source>
</reference>
<dbReference type="AlphaFoldDB" id="A0A3Q2HH71"/>
<evidence type="ECO:0000313" key="4">
    <source>
        <dbReference type="Ensembl" id="ENSECAP00000033963.2"/>
    </source>
</evidence>
<reference evidence="4" key="3">
    <citation type="submission" date="2025-09" db="UniProtKB">
        <authorList>
            <consortium name="Ensembl"/>
        </authorList>
    </citation>
    <scope>IDENTIFICATION</scope>
    <source>
        <strain evidence="4">Thoroughbred</strain>
    </source>
</reference>
<dbReference type="Pfam" id="PF04758">
    <property type="entry name" value="Ribosomal_S30"/>
    <property type="match status" value="1"/>
</dbReference>
<reference evidence="4" key="2">
    <citation type="submission" date="2025-08" db="UniProtKB">
        <authorList>
            <consortium name="Ensembl"/>
        </authorList>
    </citation>
    <scope>IDENTIFICATION</scope>
    <source>
        <strain evidence="4">Thoroughbred</strain>
    </source>
</reference>
<keyword evidence="2 3" id="KW-0687">Ribonucleoprotein</keyword>
<organism evidence="4 5">
    <name type="scientific">Equus caballus</name>
    <name type="common">Horse</name>
    <dbReference type="NCBI Taxonomy" id="9796"/>
    <lineage>
        <taxon>Eukaryota</taxon>
        <taxon>Metazoa</taxon>
        <taxon>Chordata</taxon>
        <taxon>Craniata</taxon>
        <taxon>Vertebrata</taxon>
        <taxon>Euteleostomi</taxon>
        <taxon>Mammalia</taxon>
        <taxon>Eutheria</taxon>
        <taxon>Laurasiatheria</taxon>
        <taxon>Perissodactyla</taxon>
        <taxon>Equidae</taxon>
        <taxon>Equus</taxon>
    </lineage>
</organism>
<keyword evidence="5" id="KW-1185">Reference proteome</keyword>
<evidence type="ECO:0000256" key="2">
    <source>
        <dbReference type="ARBA" id="ARBA00023274"/>
    </source>
</evidence>
<evidence type="ECO:0000313" key="5">
    <source>
        <dbReference type="Proteomes" id="UP000002281"/>
    </source>
</evidence>
<protein>
    <recommendedName>
        <fullName evidence="3">40S ribosomal protein S30</fullName>
    </recommendedName>
</protein>
<dbReference type="GO" id="GO:0006412">
    <property type="term" value="P:translation"/>
    <property type="evidence" value="ECO:0007669"/>
    <property type="project" value="InterPro"/>
</dbReference>
<sequence length="62" mass="6979">SSASKPFFEGQTPEVAKQEKKKTGWAKQHMQYSRCFVNVVTTFGKRKGPNANSEVLCNPDFL</sequence>
<dbReference type="GO" id="GO:0003735">
    <property type="term" value="F:structural constituent of ribosome"/>
    <property type="evidence" value="ECO:0007669"/>
    <property type="project" value="UniProtKB-UniRule"/>
</dbReference>
<evidence type="ECO:0000256" key="3">
    <source>
        <dbReference type="RuleBase" id="RU364011"/>
    </source>
</evidence>
<evidence type="ECO:0000256" key="1">
    <source>
        <dbReference type="ARBA" id="ARBA00022980"/>
    </source>
</evidence>
<proteinExistence type="inferred from homology"/>
<dbReference type="PANTHER" id="PTHR12650">
    <property type="entry name" value="40S RIBOSOMAL PROTEIN S30/UBIQUITIN-LIKE PROTEIN FUBI"/>
    <property type="match status" value="1"/>
</dbReference>
<dbReference type="PANTHER" id="PTHR12650:SF37">
    <property type="entry name" value="40S RIBOSOMAL PROTEIN S30-RELATED"/>
    <property type="match status" value="1"/>
</dbReference>
<dbReference type="STRING" id="9796.ENSECAP00000033963"/>
<dbReference type="GeneTree" id="ENSGT01040000240876"/>
<comment type="similarity">
    <text evidence="3">Belongs to the eukaryotic ribosomal protein eS30 family.</text>
</comment>
<dbReference type="InParanoid" id="A0A3Q2HH71"/>